<gene>
    <name evidence="1" type="ORF">VO63_12340</name>
</gene>
<evidence type="ECO:0000313" key="2">
    <source>
        <dbReference type="Proteomes" id="UP000265325"/>
    </source>
</evidence>
<organism evidence="1 2">
    <name type="scientific">Streptomyces showdoensis</name>
    <dbReference type="NCBI Taxonomy" id="68268"/>
    <lineage>
        <taxon>Bacteria</taxon>
        <taxon>Bacillati</taxon>
        <taxon>Actinomycetota</taxon>
        <taxon>Actinomycetes</taxon>
        <taxon>Kitasatosporales</taxon>
        <taxon>Streptomycetaceae</taxon>
        <taxon>Streptomyces</taxon>
    </lineage>
</organism>
<sequence>MSYSIFLLRFVDGEVAALDAERFRRATEPYVVVGGPEEGFSQLRAEDGGEADLYHERHGDGGMDCVTATHFARGAMFGVLARLAAALGASIVPQDGRTAIFHENDRRHLPAELQGDAVVIAPTEEALRAALEAG</sequence>
<dbReference type="EMBL" id="LAQS01000016">
    <property type="protein sequence ID" value="KKZ73471.1"/>
    <property type="molecule type" value="Genomic_DNA"/>
</dbReference>
<dbReference type="RefSeq" id="WP_046907766.1">
    <property type="nucleotide sequence ID" value="NZ_BAAAXG010000029.1"/>
</dbReference>
<dbReference type="AlphaFoldDB" id="A0A2P2GPP0"/>
<keyword evidence="2" id="KW-1185">Reference proteome</keyword>
<accession>A0A2P2GPP0</accession>
<name>A0A2P2GPP0_STREW</name>
<comment type="caution">
    <text evidence="1">The sequence shown here is derived from an EMBL/GenBank/DDBJ whole genome shotgun (WGS) entry which is preliminary data.</text>
</comment>
<protein>
    <submittedName>
        <fullName evidence="1">Uncharacterized protein</fullName>
    </submittedName>
</protein>
<reference evidence="1 2" key="1">
    <citation type="submission" date="2015-05" db="EMBL/GenBank/DDBJ databases">
        <title>Draft Genome assembly of Streptomyces showdoensis.</title>
        <authorList>
            <person name="Thapa K.K."/>
            <person name="Metsa-Ketela M."/>
        </authorList>
    </citation>
    <scope>NUCLEOTIDE SEQUENCE [LARGE SCALE GENOMIC DNA]</scope>
    <source>
        <strain evidence="1 2">ATCC 15227</strain>
    </source>
</reference>
<proteinExistence type="predicted"/>
<dbReference type="Proteomes" id="UP000265325">
    <property type="component" value="Unassembled WGS sequence"/>
</dbReference>
<dbReference type="OrthoDB" id="3380325at2"/>
<evidence type="ECO:0000313" key="1">
    <source>
        <dbReference type="EMBL" id="KKZ73471.1"/>
    </source>
</evidence>